<feature type="domain" description="Protein kinase" evidence="7">
    <location>
        <begin position="12"/>
        <end position="118"/>
    </location>
</feature>
<dbReference type="EMBL" id="GG680179">
    <property type="protein sequence ID" value="EER06946.1"/>
    <property type="molecule type" value="Genomic_DNA"/>
</dbReference>
<dbReference type="FunFam" id="3.30.200.20:FF:000046">
    <property type="entry name" value="Mitogen-activated protein kinase"/>
    <property type="match status" value="1"/>
</dbReference>
<keyword evidence="2" id="KW-0808">Transferase</keyword>
<keyword evidence="9" id="KW-1185">Reference proteome</keyword>
<dbReference type="PANTHER" id="PTHR24055">
    <property type="entry name" value="MITOGEN-ACTIVATED PROTEIN KINASE"/>
    <property type="match status" value="1"/>
</dbReference>
<dbReference type="Pfam" id="PF00069">
    <property type="entry name" value="Pkinase"/>
    <property type="match status" value="1"/>
</dbReference>
<keyword evidence="5 6" id="KW-0067">ATP-binding</keyword>
<dbReference type="Gene3D" id="3.30.200.20">
    <property type="entry name" value="Phosphorylase Kinase, domain 1"/>
    <property type="match status" value="1"/>
</dbReference>
<evidence type="ECO:0000313" key="9">
    <source>
        <dbReference type="Proteomes" id="UP000007800"/>
    </source>
</evidence>
<reference evidence="8 9" key="1">
    <citation type="submission" date="2008-07" db="EMBL/GenBank/DDBJ databases">
        <authorList>
            <person name="El-Sayed N."/>
            <person name="Caler E."/>
            <person name="Inman J."/>
            <person name="Amedeo P."/>
            <person name="Hass B."/>
            <person name="Wortman J."/>
        </authorList>
    </citation>
    <scope>NUCLEOTIDE SEQUENCE [LARGE SCALE GENOMIC DNA]</scope>
    <source>
        <strain evidence="9">ATCC 50983 / TXsc</strain>
    </source>
</reference>
<dbReference type="PROSITE" id="PS00107">
    <property type="entry name" value="PROTEIN_KINASE_ATP"/>
    <property type="match status" value="1"/>
</dbReference>
<dbReference type="InterPro" id="IPR011009">
    <property type="entry name" value="Kinase-like_dom_sf"/>
</dbReference>
<dbReference type="GO" id="GO:0005524">
    <property type="term" value="F:ATP binding"/>
    <property type="evidence" value="ECO:0007669"/>
    <property type="project" value="UniProtKB-UniRule"/>
</dbReference>
<dbReference type="PROSITE" id="PS50011">
    <property type="entry name" value="PROTEIN_KINASE_DOM"/>
    <property type="match status" value="1"/>
</dbReference>
<name>C5L8J7_PERM5</name>
<dbReference type="InterPro" id="IPR000719">
    <property type="entry name" value="Prot_kinase_dom"/>
</dbReference>
<proteinExistence type="predicted"/>
<sequence length="118" mass="13124">VSATTYRVDERYKLVEHLGQGAYGVVIAADDFETGKSVAIKVIDNAFNHIAFTKRTLRELKVLRHLKHDNILGINSIMTFGGVHDFTHVCIVTDLFETDLGAVLKSNQNLTLVVLENV</sequence>
<dbReference type="InterPro" id="IPR017441">
    <property type="entry name" value="Protein_kinase_ATP_BS"/>
</dbReference>
<feature type="non-terminal residue" evidence="8">
    <location>
        <position position="1"/>
    </location>
</feature>
<feature type="non-terminal residue" evidence="8">
    <location>
        <position position="118"/>
    </location>
</feature>
<evidence type="ECO:0000256" key="6">
    <source>
        <dbReference type="PROSITE-ProRule" id="PRU10141"/>
    </source>
</evidence>
<evidence type="ECO:0000313" key="8">
    <source>
        <dbReference type="EMBL" id="EER06946.1"/>
    </source>
</evidence>
<dbReference type="Proteomes" id="UP000007800">
    <property type="component" value="Unassembled WGS sequence"/>
</dbReference>
<accession>C5L8J7</accession>
<evidence type="ECO:0000256" key="3">
    <source>
        <dbReference type="ARBA" id="ARBA00022741"/>
    </source>
</evidence>
<dbReference type="SUPFAM" id="SSF56112">
    <property type="entry name" value="Protein kinase-like (PK-like)"/>
    <property type="match status" value="1"/>
</dbReference>
<evidence type="ECO:0000256" key="5">
    <source>
        <dbReference type="ARBA" id="ARBA00022840"/>
    </source>
</evidence>
<gene>
    <name evidence="8" type="ORF">Pmar_PMAR016479</name>
</gene>
<dbReference type="InParanoid" id="C5L8J7"/>
<dbReference type="InterPro" id="IPR050117">
    <property type="entry name" value="MAPK"/>
</dbReference>
<keyword evidence="4 8" id="KW-0418">Kinase</keyword>
<evidence type="ECO:0000259" key="7">
    <source>
        <dbReference type="PROSITE" id="PS50011"/>
    </source>
</evidence>
<dbReference type="GeneID" id="9059145"/>
<evidence type="ECO:0000256" key="1">
    <source>
        <dbReference type="ARBA" id="ARBA00022527"/>
    </source>
</evidence>
<evidence type="ECO:0000256" key="2">
    <source>
        <dbReference type="ARBA" id="ARBA00022679"/>
    </source>
</evidence>
<protein>
    <submittedName>
        <fullName evidence="8">Protein kinase, putative</fullName>
    </submittedName>
</protein>
<dbReference type="RefSeq" id="XP_002775130.1">
    <property type="nucleotide sequence ID" value="XM_002775084.1"/>
</dbReference>
<dbReference type="GO" id="GO:0004674">
    <property type="term" value="F:protein serine/threonine kinase activity"/>
    <property type="evidence" value="ECO:0007669"/>
    <property type="project" value="UniProtKB-KW"/>
</dbReference>
<evidence type="ECO:0000256" key="4">
    <source>
        <dbReference type="ARBA" id="ARBA00022777"/>
    </source>
</evidence>
<keyword evidence="1" id="KW-0723">Serine/threonine-protein kinase</keyword>
<keyword evidence="3 6" id="KW-0547">Nucleotide-binding</keyword>
<dbReference type="OrthoDB" id="346677at2759"/>
<dbReference type="OMA" id="RVISSHC"/>
<dbReference type="AlphaFoldDB" id="C5L8J7"/>
<organism evidence="9">
    <name type="scientific">Perkinsus marinus (strain ATCC 50983 / TXsc)</name>
    <dbReference type="NCBI Taxonomy" id="423536"/>
    <lineage>
        <taxon>Eukaryota</taxon>
        <taxon>Sar</taxon>
        <taxon>Alveolata</taxon>
        <taxon>Perkinsozoa</taxon>
        <taxon>Perkinsea</taxon>
        <taxon>Perkinsida</taxon>
        <taxon>Perkinsidae</taxon>
        <taxon>Perkinsus</taxon>
    </lineage>
</organism>
<feature type="binding site" evidence="6">
    <location>
        <position position="41"/>
    </location>
    <ligand>
        <name>ATP</name>
        <dbReference type="ChEBI" id="CHEBI:30616"/>
    </ligand>
</feature>